<evidence type="ECO:0000256" key="6">
    <source>
        <dbReference type="ARBA" id="ARBA00023136"/>
    </source>
</evidence>
<keyword evidence="5" id="KW-0406">Ion transport</keyword>
<dbReference type="InterPro" id="IPR028325">
    <property type="entry name" value="VG_K_chnl"/>
</dbReference>
<keyword evidence="4 9" id="KW-1133">Transmembrane helix</keyword>
<dbReference type="Pfam" id="PF07885">
    <property type="entry name" value="Ion_trans_2"/>
    <property type="match status" value="1"/>
</dbReference>
<sequence>MIEAEGLRSEAPPDEAALDRWRRLTIVPMMAAAALFLGAYAWPIIDPGIAAGWQRACDVAMFGIWVLFGADYLVRLRLAPRRWEFAKRNWFDLLILVAPMLRSLRLVQIIMVLGLLDKRAGLTLRANVARYAGAAAVLVVFCAALAVLDAERGVAGSVIRTFPDALWWAATTVTTVGYGDLYPVTAEGRLVAGVLFTAGIALLGVVTATLASWFVEKFNEGQESAAATQKQMAELTEEVRSLRAELAARGAGAGIAAGEAGSGRRP</sequence>
<feature type="transmembrane region" description="Helical" evidence="9">
    <location>
        <begin position="128"/>
        <end position="148"/>
    </location>
</feature>
<dbReference type="PANTHER" id="PTHR11537:SF254">
    <property type="entry name" value="POTASSIUM VOLTAGE-GATED CHANNEL PROTEIN SHAB"/>
    <property type="match status" value="1"/>
</dbReference>
<evidence type="ECO:0000313" key="11">
    <source>
        <dbReference type="EMBL" id="GAA4930371.1"/>
    </source>
</evidence>
<evidence type="ECO:0000256" key="2">
    <source>
        <dbReference type="ARBA" id="ARBA00022448"/>
    </source>
</evidence>
<accession>A0ABP9G849</accession>
<dbReference type="Proteomes" id="UP001499993">
    <property type="component" value="Unassembled WGS sequence"/>
</dbReference>
<keyword evidence="11" id="KW-0328">Glycosyltransferase</keyword>
<evidence type="ECO:0000256" key="7">
    <source>
        <dbReference type="ARBA" id="ARBA00023303"/>
    </source>
</evidence>
<evidence type="ECO:0000256" key="9">
    <source>
        <dbReference type="SAM" id="Phobius"/>
    </source>
</evidence>
<reference evidence="12" key="1">
    <citation type="journal article" date="2019" name="Int. J. Syst. Evol. Microbiol.">
        <title>The Global Catalogue of Microorganisms (GCM) 10K type strain sequencing project: providing services to taxonomists for standard genome sequencing and annotation.</title>
        <authorList>
            <consortium name="The Broad Institute Genomics Platform"/>
            <consortium name="The Broad Institute Genome Sequencing Center for Infectious Disease"/>
            <person name="Wu L."/>
            <person name="Ma J."/>
        </authorList>
    </citation>
    <scope>NUCLEOTIDE SEQUENCE [LARGE SCALE GENOMIC DNA]</scope>
    <source>
        <strain evidence="12">JCM 18123</strain>
    </source>
</reference>
<feature type="transmembrane region" description="Helical" evidence="9">
    <location>
        <begin position="57"/>
        <end position="74"/>
    </location>
</feature>
<evidence type="ECO:0000256" key="4">
    <source>
        <dbReference type="ARBA" id="ARBA00022989"/>
    </source>
</evidence>
<feature type="transmembrane region" description="Helical" evidence="9">
    <location>
        <begin position="26"/>
        <end position="45"/>
    </location>
</feature>
<dbReference type="GO" id="GO:0016757">
    <property type="term" value="F:glycosyltransferase activity"/>
    <property type="evidence" value="ECO:0007669"/>
    <property type="project" value="UniProtKB-KW"/>
</dbReference>
<organism evidence="11 12">
    <name type="scientific">Streptomonospora halophila</name>
    <dbReference type="NCBI Taxonomy" id="427369"/>
    <lineage>
        <taxon>Bacteria</taxon>
        <taxon>Bacillati</taxon>
        <taxon>Actinomycetota</taxon>
        <taxon>Actinomycetes</taxon>
        <taxon>Streptosporangiales</taxon>
        <taxon>Nocardiopsidaceae</taxon>
        <taxon>Streptomonospora</taxon>
    </lineage>
</organism>
<dbReference type="SUPFAM" id="SSF81324">
    <property type="entry name" value="Voltage-gated potassium channels"/>
    <property type="match status" value="1"/>
</dbReference>
<dbReference type="EMBL" id="BAABIK010000003">
    <property type="protein sequence ID" value="GAA4930371.1"/>
    <property type="molecule type" value="Genomic_DNA"/>
</dbReference>
<proteinExistence type="predicted"/>
<comment type="caution">
    <text evidence="11">The sequence shown here is derived from an EMBL/GenBank/DDBJ whole genome shotgun (WGS) entry which is preliminary data.</text>
</comment>
<keyword evidence="11" id="KW-0808">Transferase</keyword>
<dbReference type="InterPro" id="IPR013099">
    <property type="entry name" value="K_chnl_dom"/>
</dbReference>
<dbReference type="Gene3D" id="1.20.5.110">
    <property type="match status" value="1"/>
</dbReference>
<evidence type="ECO:0000256" key="1">
    <source>
        <dbReference type="ARBA" id="ARBA00004141"/>
    </source>
</evidence>
<evidence type="ECO:0000256" key="8">
    <source>
        <dbReference type="SAM" id="Coils"/>
    </source>
</evidence>
<protein>
    <submittedName>
        <fullName evidence="11">Potassium channel family protein</fullName>
    </submittedName>
</protein>
<keyword evidence="2" id="KW-0813">Transport</keyword>
<gene>
    <name evidence="11" type="ORF">GCM10023224_07550</name>
</gene>
<keyword evidence="6 9" id="KW-0472">Membrane</keyword>
<evidence type="ECO:0000259" key="10">
    <source>
        <dbReference type="Pfam" id="PF07885"/>
    </source>
</evidence>
<feature type="coiled-coil region" evidence="8">
    <location>
        <begin position="218"/>
        <end position="245"/>
    </location>
</feature>
<dbReference type="GO" id="GO:0034220">
    <property type="term" value="P:monoatomic ion transmembrane transport"/>
    <property type="evidence" value="ECO:0007669"/>
    <property type="project" value="UniProtKB-KW"/>
</dbReference>
<keyword evidence="3 9" id="KW-0812">Transmembrane</keyword>
<feature type="transmembrane region" description="Helical" evidence="9">
    <location>
        <begin position="190"/>
        <end position="215"/>
    </location>
</feature>
<evidence type="ECO:0000313" key="12">
    <source>
        <dbReference type="Proteomes" id="UP001499993"/>
    </source>
</evidence>
<feature type="domain" description="Potassium channel" evidence="10">
    <location>
        <begin position="140"/>
        <end position="215"/>
    </location>
</feature>
<dbReference type="PANTHER" id="PTHR11537">
    <property type="entry name" value="VOLTAGE-GATED POTASSIUM CHANNEL"/>
    <property type="match status" value="1"/>
</dbReference>
<evidence type="ECO:0000256" key="5">
    <source>
        <dbReference type="ARBA" id="ARBA00023065"/>
    </source>
</evidence>
<dbReference type="Gene3D" id="1.10.287.70">
    <property type="match status" value="1"/>
</dbReference>
<keyword evidence="12" id="KW-1185">Reference proteome</keyword>
<keyword evidence="8" id="KW-0175">Coiled coil</keyword>
<dbReference type="RefSeq" id="WP_345555477.1">
    <property type="nucleotide sequence ID" value="NZ_BAABIK010000003.1"/>
</dbReference>
<dbReference type="InterPro" id="IPR027359">
    <property type="entry name" value="Volt_channel_dom_sf"/>
</dbReference>
<dbReference type="Gene3D" id="1.20.120.350">
    <property type="entry name" value="Voltage-gated potassium channels. Chain C"/>
    <property type="match status" value="1"/>
</dbReference>
<evidence type="ECO:0000256" key="3">
    <source>
        <dbReference type="ARBA" id="ARBA00022692"/>
    </source>
</evidence>
<name>A0ABP9G849_9ACTN</name>
<keyword evidence="7 11" id="KW-0407">Ion channel</keyword>
<comment type="subcellular location">
    <subcellularLocation>
        <location evidence="1">Membrane</location>
        <topology evidence="1">Multi-pass membrane protein</topology>
    </subcellularLocation>
</comment>